<evidence type="ECO:0000259" key="3">
    <source>
        <dbReference type="PROSITE" id="PS50885"/>
    </source>
</evidence>
<dbReference type="Pfam" id="PF01590">
    <property type="entry name" value="GAF"/>
    <property type="match status" value="1"/>
</dbReference>
<dbReference type="Gene3D" id="3.30.70.270">
    <property type="match status" value="1"/>
</dbReference>
<evidence type="ECO:0000259" key="2">
    <source>
        <dbReference type="PROSITE" id="PS50112"/>
    </source>
</evidence>
<keyword evidence="6" id="KW-1185">Reference proteome</keyword>
<dbReference type="GO" id="GO:0052621">
    <property type="term" value="F:diguanylate cyclase activity"/>
    <property type="evidence" value="ECO:0007669"/>
    <property type="project" value="TreeGrafter"/>
</dbReference>
<dbReference type="InterPro" id="IPR003018">
    <property type="entry name" value="GAF"/>
</dbReference>
<dbReference type="InterPro" id="IPR003660">
    <property type="entry name" value="HAMP_dom"/>
</dbReference>
<protein>
    <submittedName>
        <fullName evidence="5">Phytochrome-like protein cph2</fullName>
    </submittedName>
</protein>
<accession>A0A1S1V3X4</accession>
<dbReference type="EMBL" id="MKIE01000015">
    <property type="protein sequence ID" value="OHW61353.1"/>
    <property type="molecule type" value="Genomic_DNA"/>
</dbReference>
<sequence length="720" mass="81719">MKKTLSNRINSLIIIISILLATIFFVLILNLNGYSQKRELSQINYFLDTLLEQKKEVLANEIFSGQDEAIESTIEEFTANEGILLGEVYSINREKLSFSGEDFNQDKTIDPNELKREASFKLDSIDGRELAVYTSGIVLGEENFGYIRLYYDVAPLKEYSRHTTGIILLLLAIKTLVLILILNIRLNEIVVNPIKKLEQDMSSISDGKFEVGREESQILEIEHMRSAFNHMAQSLKQTQENLESLVNLRTKELTESKRMLSVVIDTIPTPVFYKDSSGKYLGCNSAFAELLGKSKEEIVGKTIFDLMEESYAVPVFEKERQILASPKSQSYEGVFNTIYGVKDVIVNKASIVSDSGEVEGLVAVMSDITYRKEMEREMKYDAKFQELIADISADFISVDGKNIDEKIRSMLKAVSEFFGSERTYICRKAESDIYIDTLDWCGDRAPHAHREKMDESECPCFRDIAKDRSIIVINSLEELPEEAKSEREFLTKFQMKSFMGVPIAPGGNVEGLLGLAMMCSERRWSSKEASLLKVIANVFTDALEKKDIEDKLKKSNKELKRLSETDRLTQLYNRLKTDEVLEYEIVKSSRNRIPFSVILFDIDNFKEINDTYGHSAGDNALLELSKIIRDGLRKTDTLGRWGGEEFIVICPDTGLDGAISAAEKIRMAVESHKFEKVDKVTCSFGVTEFEMPDTKNTIVARADAALYKAKRNGRNRVEFK</sequence>
<comment type="caution">
    <text evidence="5">The sequence shown here is derived from an EMBL/GenBank/DDBJ whole genome shotgun (WGS) entry which is preliminary data.</text>
</comment>
<dbReference type="GO" id="GO:0006355">
    <property type="term" value="P:regulation of DNA-templated transcription"/>
    <property type="evidence" value="ECO:0007669"/>
    <property type="project" value="InterPro"/>
</dbReference>
<dbReference type="RefSeq" id="WP_071064571.1">
    <property type="nucleotide sequence ID" value="NZ_MKIE01000015.1"/>
</dbReference>
<dbReference type="PANTHER" id="PTHR45138">
    <property type="entry name" value="REGULATORY COMPONENTS OF SENSORY TRANSDUCTION SYSTEM"/>
    <property type="match status" value="1"/>
</dbReference>
<dbReference type="SUPFAM" id="SSF158472">
    <property type="entry name" value="HAMP domain-like"/>
    <property type="match status" value="1"/>
</dbReference>
<dbReference type="GO" id="GO:0007165">
    <property type="term" value="P:signal transduction"/>
    <property type="evidence" value="ECO:0007669"/>
    <property type="project" value="InterPro"/>
</dbReference>
<dbReference type="InterPro" id="IPR029787">
    <property type="entry name" value="Nucleotide_cyclase"/>
</dbReference>
<name>A0A1S1V3X4_9FIRM</name>
<dbReference type="CDD" id="cd06225">
    <property type="entry name" value="HAMP"/>
    <property type="match status" value="1"/>
</dbReference>
<dbReference type="InterPro" id="IPR013767">
    <property type="entry name" value="PAS_fold"/>
</dbReference>
<dbReference type="Gene3D" id="3.30.450.40">
    <property type="match status" value="1"/>
</dbReference>
<feature type="domain" description="PAS" evidence="2">
    <location>
        <begin position="256"/>
        <end position="326"/>
    </location>
</feature>
<dbReference type="SMART" id="SM00304">
    <property type="entry name" value="HAMP"/>
    <property type="match status" value="1"/>
</dbReference>
<dbReference type="Proteomes" id="UP000180254">
    <property type="component" value="Unassembled WGS sequence"/>
</dbReference>
<dbReference type="InterPro" id="IPR000160">
    <property type="entry name" value="GGDEF_dom"/>
</dbReference>
<dbReference type="Gene3D" id="6.10.340.10">
    <property type="match status" value="1"/>
</dbReference>
<dbReference type="SMART" id="SM00267">
    <property type="entry name" value="GGDEF"/>
    <property type="match status" value="1"/>
</dbReference>
<feature type="transmembrane region" description="Helical" evidence="1">
    <location>
        <begin position="12"/>
        <end position="31"/>
    </location>
</feature>
<dbReference type="CDD" id="cd01949">
    <property type="entry name" value="GGDEF"/>
    <property type="match status" value="1"/>
</dbReference>
<dbReference type="PROSITE" id="PS50887">
    <property type="entry name" value="GGDEF"/>
    <property type="match status" value="1"/>
</dbReference>
<feature type="domain" description="HAMP" evidence="3">
    <location>
        <begin position="188"/>
        <end position="240"/>
    </location>
</feature>
<evidence type="ECO:0000313" key="6">
    <source>
        <dbReference type="Proteomes" id="UP000180254"/>
    </source>
</evidence>
<dbReference type="InterPro" id="IPR050469">
    <property type="entry name" value="Diguanylate_Cyclase"/>
</dbReference>
<dbReference type="AlphaFoldDB" id="A0A1S1V3X4"/>
<dbReference type="InterPro" id="IPR018247">
    <property type="entry name" value="EF_Hand_1_Ca_BS"/>
</dbReference>
<dbReference type="SUPFAM" id="SSF55785">
    <property type="entry name" value="PYP-like sensor domain (PAS domain)"/>
    <property type="match status" value="1"/>
</dbReference>
<keyword evidence="1" id="KW-0812">Transmembrane</keyword>
<dbReference type="PROSITE" id="PS50112">
    <property type="entry name" value="PAS"/>
    <property type="match status" value="1"/>
</dbReference>
<proteinExistence type="predicted"/>
<gene>
    <name evidence="5" type="primary">cph2_3</name>
    <name evidence="5" type="ORF">EUAN_22960</name>
</gene>
<dbReference type="CDD" id="cd00130">
    <property type="entry name" value="PAS"/>
    <property type="match status" value="1"/>
</dbReference>
<dbReference type="PANTHER" id="PTHR45138:SF9">
    <property type="entry name" value="DIGUANYLATE CYCLASE DGCM-RELATED"/>
    <property type="match status" value="1"/>
</dbReference>
<dbReference type="Pfam" id="PF00989">
    <property type="entry name" value="PAS"/>
    <property type="match status" value="1"/>
</dbReference>
<dbReference type="Pfam" id="PF00990">
    <property type="entry name" value="GGDEF"/>
    <property type="match status" value="1"/>
</dbReference>
<dbReference type="SUPFAM" id="SSF55073">
    <property type="entry name" value="Nucleotide cyclase"/>
    <property type="match status" value="1"/>
</dbReference>
<reference evidence="5 6" key="1">
    <citation type="submission" date="2016-09" db="EMBL/GenBank/DDBJ databases">
        <title>Genome sequence of Eubacterium angustum.</title>
        <authorList>
            <person name="Poehlein A."/>
            <person name="Daniel R."/>
        </authorList>
    </citation>
    <scope>NUCLEOTIDE SEQUENCE [LARGE SCALE GENOMIC DNA]</scope>
    <source>
        <strain evidence="5 6">DSM 1989</strain>
    </source>
</reference>
<dbReference type="InterPro" id="IPR035965">
    <property type="entry name" value="PAS-like_dom_sf"/>
</dbReference>
<organism evidence="5 6">
    <name type="scientific">Andreesenia angusta</name>
    <dbReference type="NCBI Taxonomy" id="39480"/>
    <lineage>
        <taxon>Bacteria</taxon>
        <taxon>Bacillati</taxon>
        <taxon>Bacillota</taxon>
        <taxon>Tissierellia</taxon>
        <taxon>Tissierellales</taxon>
        <taxon>Gottschalkiaceae</taxon>
        <taxon>Andreesenia</taxon>
    </lineage>
</organism>
<dbReference type="NCBIfam" id="TIGR00229">
    <property type="entry name" value="sensory_box"/>
    <property type="match status" value="1"/>
</dbReference>
<dbReference type="FunFam" id="3.30.70.270:FF:000001">
    <property type="entry name" value="Diguanylate cyclase domain protein"/>
    <property type="match status" value="1"/>
</dbReference>
<evidence type="ECO:0000259" key="4">
    <source>
        <dbReference type="PROSITE" id="PS50887"/>
    </source>
</evidence>
<dbReference type="SUPFAM" id="SSF55781">
    <property type="entry name" value="GAF domain-like"/>
    <property type="match status" value="1"/>
</dbReference>
<dbReference type="OrthoDB" id="9759607at2"/>
<keyword evidence="1" id="KW-1133">Transmembrane helix</keyword>
<keyword evidence="1" id="KW-0472">Membrane</keyword>
<dbReference type="InterPro" id="IPR000014">
    <property type="entry name" value="PAS"/>
</dbReference>
<dbReference type="PROSITE" id="PS50885">
    <property type="entry name" value="HAMP"/>
    <property type="match status" value="1"/>
</dbReference>
<dbReference type="Gene3D" id="3.30.450.20">
    <property type="entry name" value="PAS domain"/>
    <property type="match status" value="1"/>
</dbReference>
<dbReference type="InterPro" id="IPR029016">
    <property type="entry name" value="GAF-like_dom_sf"/>
</dbReference>
<evidence type="ECO:0000256" key="1">
    <source>
        <dbReference type="SAM" id="Phobius"/>
    </source>
</evidence>
<evidence type="ECO:0000313" key="5">
    <source>
        <dbReference type="EMBL" id="OHW61353.1"/>
    </source>
</evidence>
<feature type="domain" description="GGDEF" evidence="4">
    <location>
        <begin position="593"/>
        <end position="720"/>
    </location>
</feature>
<dbReference type="NCBIfam" id="TIGR00254">
    <property type="entry name" value="GGDEF"/>
    <property type="match status" value="1"/>
</dbReference>
<dbReference type="InterPro" id="IPR043128">
    <property type="entry name" value="Rev_trsase/Diguanyl_cyclase"/>
</dbReference>
<dbReference type="SMART" id="SM00065">
    <property type="entry name" value="GAF"/>
    <property type="match status" value="1"/>
</dbReference>
<dbReference type="PROSITE" id="PS00018">
    <property type="entry name" value="EF_HAND_1"/>
    <property type="match status" value="1"/>
</dbReference>
<dbReference type="STRING" id="39480.EUAN_22960"/>
<dbReference type="GO" id="GO:0016020">
    <property type="term" value="C:membrane"/>
    <property type="evidence" value="ECO:0007669"/>
    <property type="project" value="InterPro"/>
</dbReference>
<dbReference type="SMART" id="SM00091">
    <property type="entry name" value="PAS"/>
    <property type="match status" value="1"/>
</dbReference>